<sequence>MVNCGDRGIRPFIVALGNGKEMCKGVSSTLLPQRGGVESIDHSVTTFNHVRLPGAALLGSLERPQNHRAHFASCIWRINVGTLALALFSIPALSVISYNAARYSLRRTVTRYDGVRVPIMSFRTQQLPILLALAQTAVMKAYAQFAIQNIRDSSSIAAEMSERMGAHGLFDYTLFIPAELAIRGIRIAEGDVLVLSIRLATELLLGRYELPKPKYPGVSSHATKTVLVCHQTRR</sequence>
<protein>
    <submittedName>
        <fullName evidence="2">Uncharacterized protein</fullName>
    </submittedName>
</protein>
<dbReference type="AlphaFoldDB" id="A0A1C7MKN5"/>
<dbReference type="OMA" id="WRINVGT"/>
<dbReference type="GO" id="GO:0016627">
    <property type="term" value="F:oxidoreductase activity, acting on the CH-CH group of donors"/>
    <property type="evidence" value="ECO:0007669"/>
    <property type="project" value="InterPro"/>
</dbReference>
<keyword evidence="1" id="KW-1133">Transmembrane helix</keyword>
<keyword evidence="1" id="KW-0472">Membrane</keyword>
<keyword evidence="1" id="KW-0812">Transmembrane</keyword>
<dbReference type="InterPro" id="IPR036250">
    <property type="entry name" value="AcylCo_DH-like_C"/>
</dbReference>
<dbReference type="SUPFAM" id="SSF47203">
    <property type="entry name" value="Acyl-CoA dehydrogenase C-terminal domain-like"/>
    <property type="match status" value="1"/>
</dbReference>
<dbReference type="EMBL" id="LUGG01000003">
    <property type="protein sequence ID" value="OBZ76996.1"/>
    <property type="molecule type" value="Genomic_DNA"/>
</dbReference>
<gene>
    <name evidence="2" type="ORF">A0H81_03427</name>
</gene>
<accession>A0A1C7MKN5</accession>
<dbReference type="InterPro" id="IPR046373">
    <property type="entry name" value="Acyl-CoA_Oxase/DH_mid-dom_sf"/>
</dbReference>
<proteinExistence type="predicted"/>
<reference evidence="2 3" key="1">
    <citation type="submission" date="2016-03" db="EMBL/GenBank/DDBJ databases">
        <title>Whole genome sequencing of Grifola frondosa 9006-11.</title>
        <authorList>
            <person name="Min B."/>
            <person name="Park H."/>
            <person name="Kim J.-G."/>
            <person name="Cho H."/>
            <person name="Oh Y.-L."/>
            <person name="Kong W.-S."/>
            <person name="Choi I.-G."/>
        </authorList>
    </citation>
    <scope>NUCLEOTIDE SEQUENCE [LARGE SCALE GENOMIC DNA]</scope>
    <source>
        <strain evidence="2 3">9006-11</strain>
    </source>
</reference>
<keyword evidence="3" id="KW-1185">Reference proteome</keyword>
<dbReference type="OrthoDB" id="538336at2759"/>
<evidence type="ECO:0000313" key="2">
    <source>
        <dbReference type="EMBL" id="OBZ76996.1"/>
    </source>
</evidence>
<dbReference type="Proteomes" id="UP000092993">
    <property type="component" value="Unassembled WGS sequence"/>
</dbReference>
<name>A0A1C7MKN5_GRIFR</name>
<evidence type="ECO:0000313" key="3">
    <source>
        <dbReference type="Proteomes" id="UP000092993"/>
    </source>
</evidence>
<comment type="caution">
    <text evidence="2">The sequence shown here is derived from an EMBL/GenBank/DDBJ whole genome shotgun (WGS) entry which is preliminary data.</text>
</comment>
<dbReference type="Gene3D" id="2.40.110.10">
    <property type="entry name" value="Butyryl-CoA Dehydrogenase, subunit A, domain 2"/>
    <property type="match status" value="1"/>
</dbReference>
<organism evidence="2 3">
    <name type="scientific">Grifola frondosa</name>
    <name type="common">Maitake</name>
    <name type="synonym">Polyporus frondosus</name>
    <dbReference type="NCBI Taxonomy" id="5627"/>
    <lineage>
        <taxon>Eukaryota</taxon>
        <taxon>Fungi</taxon>
        <taxon>Dikarya</taxon>
        <taxon>Basidiomycota</taxon>
        <taxon>Agaricomycotina</taxon>
        <taxon>Agaricomycetes</taxon>
        <taxon>Polyporales</taxon>
        <taxon>Grifolaceae</taxon>
        <taxon>Grifola</taxon>
    </lineage>
</organism>
<feature type="transmembrane region" description="Helical" evidence="1">
    <location>
        <begin position="80"/>
        <end position="101"/>
    </location>
</feature>
<dbReference type="STRING" id="5627.A0A1C7MKN5"/>
<evidence type="ECO:0000256" key="1">
    <source>
        <dbReference type="SAM" id="Phobius"/>
    </source>
</evidence>